<name>A0ACD5YFY4_AVESA</name>
<reference evidence="1" key="1">
    <citation type="submission" date="2021-05" db="EMBL/GenBank/DDBJ databases">
        <authorList>
            <person name="Scholz U."/>
            <person name="Mascher M."/>
            <person name="Fiebig A."/>
        </authorList>
    </citation>
    <scope>NUCLEOTIDE SEQUENCE [LARGE SCALE GENOMIC DNA]</scope>
</reference>
<protein>
    <submittedName>
        <fullName evidence="1">Uncharacterized protein</fullName>
    </submittedName>
</protein>
<reference evidence="1" key="2">
    <citation type="submission" date="2025-09" db="UniProtKB">
        <authorList>
            <consortium name="EnsemblPlants"/>
        </authorList>
    </citation>
    <scope>IDENTIFICATION</scope>
</reference>
<keyword evidence="2" id="KW-1185">Reference proteome</keyword>
<organism evidence="1 2">
    <name type="scientific">Avena sativa</name>
    <name type="common">Oat</name>
    <dbReference type="NCBI Taxonomy" id="4498"/>
    <lineage>
        <taxon>Eukaryota</taxon>
        <taxon>Viridiplantae</taxon>
        <taxon>Streptophyta</taxon>
        <taxon>Embryophyta</taxon>
        <taxon>Tracheophyta</taxon>
        <taxon>Spermatophyta</taxon>
        <taxon>Magnoliopsida</taxon>
        <taxon>Liliopsida</taxon>
        <taxon>Poales</taxon>
        <taxon>Poaceae</taxon>
        <taxon>BOP clade</taxon>
        <taxon>Pooideae</taxon>
        <taxon>Poodae</taxon>
        <taxon>Poeae</taxon>
        <taxon>Poeae Chloroplast Group 1 (Aveneae type)</taxon>
        <taxon>Aveninae</taxon>
        <taxon>Avena</taxon>
    </lineage>
</organism>
<dbReference type="Proteomes" id="UP001732700">
    <property type="component" value="Chromosome 5D"/>
</dbReference>
<proteinExistence type="predicted"/>
<accession>A0ACD5YFY4</accession>
<sequence>MCALGSAFTLPLHQLKVSIQPSSADQDTVATLSEVWVRLIGIPLEARRQEVVALVAQTVGKVTEVDLGSLAGHGPVRLRLLCPDTSVFPVSLPRFFFDRVGRDLLVELDEEVAAAEAGLSHPPSHPPADDDAGAGGGGSREEHSDSDLGSDPESPLATDASPPPPCPPQGSSGGTTAPPPAARLSSGGPFFPERRPLSLSAPAKLAPVDLPRCFLPDPSFSIGLDIKQYGSYLDRGPSPLPGPPPILSSPDLETSGSVGLEVCAHQSPRSPGVVCYALAPDTPDPPVLSVSAGVPTTPVDVVKLRRSRAPRPPPPPPSRHSARIADSRTGLAGPEPTVAERASRRVAARDEFSGTASSHVPPDPGPSGLSGSPFCVLSEVSLAHLGEVADDCGIVFRGEKGWKLEQIAAIKAREGYAGAIAAARAHDARERERSQILAGAGPDGPGSSRETQPASDARETTHKTTPPGRPRGRPPKSAAIRSSSPRPRSVPAQGTPPA</sequence>
<evidence type="ECO:0000313" key="2">
    <source>
        <dbReference type="Proteomes" id="UP001732700"/>
    </source>
</evidence>
<evidence type="ECO:0000313" key="1">
    <source>
        <dbReference type="EnsemblPlants" id="AVESA.00010b.r2.5DG0968370.1.CDS.1"/>
    </source>
</evidence>
<dbReference type="EnsemblPlants" id="AVESA.00010b.r2.5DG0968370.1">
    <property type="protein sequence ID" value="AVESA.00010b.r2.5DG0968370.1.CDS.1"/>
    <property type="gene ID" value="AVESA.00010b.r2.5DG0968370"/>
</dbReference>